<evidence type="ECO:0000259" key="2">
    <source>
        <dbReference type="PROSITE" id="PS51644"/>
    </source>
</evidence>
<comment type="caution">
    <text evidence="3">The sequence shown here is derived from an EMBL/GenBank/DDBJ whole genome shotgun (WGS) entry which is preliminary data.</text>
</comment>
<feature type="region of interest" description="Disordered" evidence="1">
    <location>
        <begin position="142"/>
        <end position="199"/>
    </location>
</feature>
<name>A0A8K0KKK8_LADFU</name>
<dbReference type="Proteomes" id="UP000792457">
    <property type="component" value="Unassembled WGS sequence"/>
</dbReference>
<dbReference type="EMBL" id="KZ309014">
    <property type="protein sequence ID" value="KAG8236322.1"/>
    <property type="molecule type" value="Genomic_DNA"/>
</dbReference>
<sequence>MRHAPQCSLFFNKFIPAYHHHFGHQCRVADYGFTKLIELFEAIPEVAKILFTVCIELIILNLGSPQGGLEAWVNPLQSLEEGPGIKFNWPRHPDLLPLHQLVCIHSLEDGSCKGTHLLDCFTQPLHGVIIFADDLQGSVDQPRPLKKGVAPDAQESESPIPGASLTVDSEESDNSPFPGELILPGVSCEPPRSSLSSREDVGLRQSVLRGHFSAPSKVGVRGPFAEPSKVFKFSVSILVPRVVREIRGPPMQSPACMDAVTLAQGATLVEETSEGDRRVTLTLRERLKVLSEQMVSLVQSSGWASNHHHPSSMKGNEDSGKETPPPLLPLSAIPGAFLRQNGYALHYEDFECESLEELMRCISSTVEVIDSPWGPLLSLVDQGAVHRLEFQVRCILLNAPNGRMNLKDFIIHFQRKYPGQICSIESMRRDLISVVKVMKEKDKEVICLTPLEIFGQELLQLLGETPGGRITFSSLENRYLEKFGVAVCPARLGFPSLLTALHSLQKTVVIRGRGQRRSLSVNPELVSAGLRLPLEIVAVPVTSKVPKETHPSNVKEATESVQELRLATLKEKCSAAEAVKLFEIHSEHKVPSTSQGWPKANSQEPFPTSALAVSCSLLPLPCPIVPPDPSELPFPLLGLPRSTSTALLDSGSGTVASLPSVEMPDENPVRRRMKMKAHFDSPLLLP</sequence>
<reference evidence="3" key="1">
    <citation type="submission" date="2013-04" db="EMBL/GenBank/DDBJ databases">
        <authorList>
            <person name="Qu J."/>
            <person name="Murali S.C."/>
            <person name="Bandaranaike D."/>
            <person name="Bellair M."/>
            <person name="Blankenburg K."/>
            <person name="Chao H."/>
            <person name="Dinh H."/>
            <person name="Doddapaneni H."/>
            <person name="Downs B."/>
            <person name="Dugan-Rocha S."/>
            <person name="Elkadiri S."/>
            <person name="Gnanaolivu R.D."/>
            <person name="Hernandez B."/>
            <person name="Javaid M."/>
            <person name="Jayaseelan J.C."/>
            <person name="Lee S."/>
            <person name="Li M."/>
            <person name="Ming W."/>
            <person name="Munidasa M."/>
            <person name="Muniz J."/>
            <person name="Nguyen L."/>
            <person name="Ongeri F."/>
            <person name="Osuji N."/>
            <person name="Pu L.-L."/>
            <person name="Puazo M."/>
            <person name="Qu C."/>
            <person name="Quiroz J."/>
            <person name="Raj R."/>
            <person name="Weissenberger G."/>
            <person name="Xin Y."/>
            <person name="Zou X."/>
            <person name="Han Y."/>
            <person name="Richards S."/>
            <person name="Worley K."/>
            <person name="Muzny D."/>
            <person name="Gibbs R."/>
        </authorList>
    </citation>
    <scope>NUCLEOTIDE SEQUENCE</scope>
    <source>
        <strain evidence="3">Sampled in the wild</strain>
    </source>
</reference>
<feature type="region of interest" description="Disordered" evidence="1">
    <location>
        <begin position="301"/>
        <end position="326"/>
    </location>
</feature>
<dbReference type="PROSITE" id="PS51644">
    <property type="entry name" value="HTH_OST"/>
    <property type="match status" value="1"/>
</dbReference>
<dbReference type="Pfam" id="PF12872">
    <property type="entry name" value="OST-HTH"/>
    <property type="match status" value="3"/>
</dbReference>
<dbReference type="InterPro" id="IPR041966">
    <property type="entry name" value="LOTUS-like"/>
</dbReference>
<dbReference type="Gene3D" id="3.30.420.610">
    <property type="entry name" value="LOTUS domain-like"/>
    <property type="match status" value="2"/>
</dbReference>
<feature type="domain" description="HTH OST-type" evidence="2">
    <location>
        <begin position="450"/>
        <end position="525"/>
    </location>
</feature>
<evidence type="ECO:0000313" key="4">
    <source>
        <dbReference type="Proteomes" id="UP000792457"/>
    </source>
</evidence>
<dbReference type="CDD" id="cd08824">
    <property type="entry name" value="LOTUS"/>
    <property type="match status" value="1"/>
</dbReference>
<dbReference type="InterPro" id="IPR025605">
    <property type="entry name" value="OST-HTH/LOTUS_dom"/>
</dbReference>
<evidence type="ECO:0000313" key="3">
    <source>
        <dbReference type="EMBL" id="KAG8236322.1"/>
    </source>
</evidence>
<gene>
    <name evidence="3" type="ORF">J437_LFUL018597</name>
</gene>
<protein>
    <recommendedName>
        <fullName evidence="2">HTH OST-type domain-containing protein</fullName>
    </recommendedName>
</protein>
<organism evidence="3 4">
    <name type="scientific">Ladona fulva</name>
    <name type="common">Scarce chaser dragonfly</name>
    <name type="synonym">Libellula fulva</name>
    <dbReference type="NCBI Taxonomy" id="123851"/>
    <lineage>
        <taxon>Eukaryota</taxon>
        <taxon>Metazoa</taxon>
        <taxon>Ecdysozoa</taxon>
        <taxon>Arthropoda</taxon>
        <taxon>Hexapoda</taxon>
        <taxon>Insecta</taxon>
        <taxon>Pterygota</taxon>
        <taxon>Palaeoptera</taxon>
        <taxon>Odonata</taxon>
        <taxon>Epiprocta</taxon>
        <taxon>Anisoptera</taxon>
        <taxon>Libelluloidea</taxon>
        <taxon>Libellulidae</taxon>
        <taxon>Ladona</taxon>
    </lineage>
</organism>
<accession>A0A8K0KKK8</accession>
<dbReference type="AlphaFoldDB" id="A0A8K0KKK8"/>
<proteinExistence type="predicted"/>
<reference evidence="3" key="2">
    <citation type="submission" date="2017-10" db="EMBL/GenBank/DDBJ databases">
        <title>Ladona fulva Genome sequencing and assembly.</title>
        <authorList>
            <person name="Murali S."/>
            <person name="Richards S."/>
            <person name="Bandaranaike D."/>
            <person name="Bellair M."/>
            <person name="Blankenburg K."/>
            <person name="Chao H."/>
            <person name="Dinh H."/>
            <person name="Doddapaneni H."/>
            <person name="Dugan-Rocha S."/>
            <person name="Elkadiri S."/>
            <person name="Gnanaolivu R."/>
            <person name="Hernandez B."/>
            <person name="Skinner E."/>
            <person name="Javaid M."/>
            <person name="Lee S."/>
            <person name="Li M."/>
            <person name="Ming W."/>
            <person name="Munidasa M."/>
            <person name="Muniz J."/>
            <person name="Nguyen L."/>
            <person name="Hughes D."/>
            <person name="Osuji N."/>
            <person name="Pu L.-L."/>
            <person name="Puazo M."/>
            <person name="Qu C."/>
            <person name="Quiroz J."/>
            <person name="Raj R."/>
            <person name="Weissenberger G."/>
            <person name="Xin Y."/>
            <person name="Zou X."/>
            <person name="Han Y."/>
            <person name="Worley K."/>
            <person name="Muzny D."/>
            <person name="Gibbs R."/>
        </authorList>
    </citation>
    <scope>NUCLEOTIDE SEQUENCE</scope>
    <source>
        <strain evidence="3">Sampled in the wild</strain>
    </source>
</reference>
<evidence type="ECO:0000256" key="1">
    <source>
        <dbReference type="SAM" id="MobiDB-lite"/>
    </source>
</evidence>
<dbReference type="OrthoDB" id="549353at2759"/>
<keyword evidence="4" id="KW-1185">Reference proteome</keyword>